<evidence type="ECO:0000313" key="5">
    <source>
        <dbReference type="EMBL" id="PFX15600.1"/>
    </source>
</evidence>
<accession>A0A2B4RGJ4</accession>
<organism evidence="5 6">
    <name type="scientific">Stylophora pistillata</name>
    <name type="common">Smooth cauliflower coral</name>
    <dbReference type="NCBI Taxonomy" id="50429"/>
    <lineage>
        <taxon>Eukaryota</taxon>
        <taxon>Metazoa</taxon>
        <taxon>Cnidaria</taxon>
        <taxon>Anthozoa</taxon>
        <taxon>Hexacorallia</taxon>
        <taxon>Scleractinia</taxon>
        <taxon>Astrocoeniina</taxon>
        <taxon>Pocilloporidae</taxon>
        <taxon>Stylophora</taxon>
    </lineage>
</organism>
<dbReference type="GO" id="GO:0004842">
    <property type="term" value="F:ubiquitin-protein transferase activity"/>
    <property type="evidence" value="ECO:0007669"/>
    <property type="project" value="TreeGrafter"/>
</dbReference>
<keyword evidence="6" id="KW-1185">Reference proteome</keyword>
<evidence type="ECO:0000256" key="2">
    <source>
        <dbReference type="ARBA" id="ARBA00023043"/>
    </source>
</evidence>
<feature type="repeat" description="ANK" evidence="3">
    <location>
        <begin position="35"/>
        <end position="67"/>
    </location>
</feature>
<dbReference type="InterPro" id="IPR002110">
    <property type="entry name" value="Ankyrin_rpt"/>
</dbReference>
<keyword evidence="2 3" id="KW-0040">ANK repeat</keyword>
<proteinExistence type="predicted"/>
<dbReference type="PANTHER" id="PTHR24171">
    <property type="entry name" value="ANKYRIN REPEAT DOMAIN-CONTAINING PROTEIN 39-RELATED"/>
    <property type="match status" value="1"/>
</dbReference>
<dbReference type="GO" id="GO:0031436">
    <property type="term" value="C:BRCA1-BARD1 complex"/>
    <property type="evidence" value="ECO:0007669"/>
    <property type="project" value="TreeGrafter"/>
</dbReference>
<dbReference type="GO" id="GO:0070531">
    <property type="term" value="C:BRCA1-A complex"/>
    <property type="evidence" value="ECO:0007669"/>
    <property type="project" value="TreeGrafter"/>
</dbReference>
<reference evidence="6" key="1">
    <citation type="journal article" date="2017" name="bioRxiv">
        <title>Comparative analysis of the genomes of Stylophora pistillata and Acropora digitifera provides evidence for extensive differences between species of corals.</title>
        <authorList>
            <person name="Voolstra C.R."/>
            <person name="Li Y."/>
            <person name="Liew Y.J."/>
            <person name="Baumgarten S."/>
            <person name="Zoccola D."/>
            <person name="Flot J.-F."/>
            <person name="Tambutte S."/>
            <person name="Allemand D."/>
            <person name="Aranda M."/>
        </authorList>
    </citation>
    <scope>NUCLEOTIDE SEQUENCE [LARGE SCALE GENOMIC DNA]</scope>
</reference>
<dbReference type="InterPro" id="IPR036770">
    <property type="entry name" value="Ankyrin_rpt-contain_sf"/>
</dbReference>
<dbReference type="EMBL" id="LSMT01000631">
    <property type="protein sequence ID" value="PFX15600.1"/>
    <property type="molecule type" value="Genomic_DNA"/>
</dbReference>
<gene>
    <name evidence="5" type="primary">PPP1R12A</name>
    <name evidence="5" type="ORF">AWC38_SpisGene20169</name>
</gene>
<dbReference type="AlphaFoldDB" id="A0A2B4RGJ4"/>
<keyword evidence="1" id="KW-0677">Repeat</keyword>
<dbReference type="GO" id="GO:0085020">
    <property type="term" value="P:protein K6-linked ubiquitination"/>
    <property type="evidence" value="ECO:0007669"/>
    <property type="project" value="TreeGrafter"/>
</dbReference>
<dbReference type="Pfam" id="PF12796">
    <property type="entry name" value="Ank_2"/>
    <property type="match status" value="1"/>
</dbReference>
<feature type="compositionally biased region" description="Basic and acidic residues" evidence="4">
    <location>
        <begin position="260"/>
        <end position="274"/>
    </location>
</feature>
<evidence type="ECO:0000256" key="1">
    <source>
        <dbReference type="ARBA" id="ARBA00022737"/>
    </source>
</evidence>
<evidence type="ECO:0000256" key="4">
    <source>
        <dbReference type="SAM" id="MobiDB-lite"/>
    </source>
</evidence>
<evidence type="ECO:0000313" key="6">
    <source>
        <dbReference type="Proteomes" id="UP000225706"/>
    </source>
</evidence>
<sequence length="394" mass="44571">MSAVFHQAVLEGDTTKVKFILKYGQGIRVNQPNKYGITALQQACKDGNLALANFLLERGADLSFVDSEGRTALHLASERGHLDIVSLLVNSACADVNARNANGQKAVDVAKNDQVRALLSQAILSESFKQKCSVTYGLDEGAGFNFKNVPGWRYSISSTSTDSGVSEDSGYSHDSGYDSRYSGRHYPAVSCNYNCSTTEQTDHYAANECSPRYYRDQRFDKEELIYARRIEEPANHAMLTKSHSFNGGRHEYVVKPGNAKRTEGNQRMGFRGDESPAQYRRQQKLHKDPTRRKTVTFGENESYTIAPREEQRHLKSCSLTRPPMSSIHRQPIPESWRHATTTDTRAFNTRSTYREGRAINDMEKHLSEDKTESPRKEGKFKKHILPNFLEKYVH</sequence>
<comment type="caution">
    <text evidence="5">The sequence shown here is derived from an EMBL/GenBank/DDBJ whole genome shotgun (WGS) entry which is preliminary data.</text>
</comment>
<name>A0A2B4RGJ4_STYPI</name>
<evidence type="ECO:0000256" key="3">
    <source>
        <dbReference type="PROSITE-ProRule" id="PRU00023"/>
    </source>
</evidence>
<dbReference type="Proteomes" id="UP000225706">
    <property type="component" value="Unassembled WGS sequence"/>
</dbReference>
<protein>
    <submittedName>
        <fullName evidence="5">Protein phosphatase 1 regulatory subunit 12A</fullName>
    </submittedName>
</protein>
<feature type="compositionally biased region" description="Basic residues" evidence="4">
    <location>
        <begin position="281"/>
        <end position="292"/>
    </location>
</feature>
<dbReference type="SMART" id="SM00248">
    <property type="entry name" value="ANK"/>
    <property type="match status" value="2"/>
</dbReference>
<dbReference type="Gene3D" id="1.25.40.20">
    <property type="entry name" value="Ankyrin repeat-containing domain"/>
    <property type="match status" value="1"/>
</dbReference>
<dbReference type="OrthoDB" id="194358at2759"/>
<dbReference type="PANTHER" id="PTHR24171:SF8">
    <property type="entry name" value="BRCA1-ASSOCIATED RING DOMAIN PROTEIN 1"/>
    <property type="match status" value="1"/>
</dbReference>
<feature type="repeat" description="ANK" evidence="3">
    <location>
        <begin position="68"/>
        <end position="101"/>
    </location>
</feature>
<dbReference type="SUPFAM" id="SSF48403">
    <property type="entry name" value="Ankyrin repeat"/>
    <property type="match status" value="1"/>
</dbReference>
<dbReference type="PROSITE" id="PS50088">
    <property type="entry name" value="ANK_REPEAT"/>
    <property type="match status" value="2"/>
</dbReference>
<feature type="region of interest" description="Disordered" evidence="4">
    <location>
        <begin position="260"/>
        <end position="292"/>
    </location>
</feature>
<dbReference type="STRING" id="50429.A0A2B4RGJ4"/>
<dbReference type="PROSITE" id="PS50297">
    <property type="entry name" value="ANK_REP_REGION"/>
    <property type="match status" value="2"/>
</dbReference>